<organism evidence="1">
    <name type="scientific">Picea sitchensis</name>
    <name type="common">Sitka spruce</name>
    <name type="synonym">Pinus sitchensis</name>
    <dbReference type="NCBI Taxonomy" id="3332"/>
    <lineage>
        <taxon>Eukaryota</taxon>
        <taxon>Viridiplantae</taxon>
        <taxon>Streptophyta</taxon>
        <taxon>Embryophyta</taxon>
        <taxon>Tracheophyta</taxon>
        <taxon>Spermatophyta</taxon>
        <taxon>Pinopsida</taxon>
        <taxon>Pinidae</taxon>
        <taxon>Conifers I</taxon>
        <taxon>Pinales</taxon>
        <taxon>Pinaceae</taxon>
        <taxon>Picea</taxon>
    </lineage>
</organism>
<gene>
    <name evidence="1" type="primary">orf03922</name>
    <name evidence="1" type="ORF">Q903MT_gene3899</name>
</gene>
<accession>A0A6B9XW49</accession>
<sequence length="65" mass="7085">MKSMDISSHFQDDSGDSTSLLDVDVLLLFADILGFGPHKLQYLILALASHIVASYFSQLSDIQGV</sequence>
<protein>
    <submittedName>
        <fullName evidence="1">Uncharacterized protein</fullName>
    </submittedName>
</protein>
<dbReference type="EMBL" id="MK697699">
    <property type="protein sequence ID" value="QHR89877.1"/>
    <property type="molecule type" value="Genomic_DNA"/>
</dbReference>
<keyword evidence="1" id="KW-0496">Mitochondrion</keyword>
<reference evidence="1" key="1">
    <citation type="submission" date="2019-03" db="EMBL/GenBank/DDBJ databases">
        <title>Largest Complete Mitochondrial Genome of a Gymnosperm, Sitka Spruce (Picea sitchensis), Indicates Complex Physical Structure.</title>
        <authorList>
            <person name="Jackman S.D."/>
            <person name="Coombe L."/>
            <person name="Warren R."/>
            <person name="Kirk H."/>
            <person name="Trinh E."/>
            <person name="McLeod T."/>
            <person name="Pleasance S."/>
            <person name="Pandoh P."/>
            <person name="Zhao Y."/>
            <person name="Coope R."/>
            <person name="Bousquet J."/>
            <person name="Bohlmann J.C."/>
            <person name="Jones S.J.M."/>
            <person name="Birol I."/>
        </authorList>
    </citation>
    <scope>NUCLEOTIDE SEQUENCE</scope>
    <source>
        <strain evidence="1">Q903</strain>
    </source>
</reference>
<evidence type="ECO:0000313" key="1">
    <source>
        <dbReference type="EMBL" id="QHR89877.1"/>
    </source>
</evidence>
<dbReference type="AlphaFoldDB" id="A0A6B9XW49"/>
<geneLocation type="mitochondrion" evidence="1"/>
<name>A0A6B9XW49_PICSI</name>
<proteinExistence type="predicted"/>